<dbReference type="GO" id="GO:0050660">
    <property type="term" value="F:flavin adenine dinucleotide binding"/>
    <property type="evidence" value="ECO:0007669"/>
    <property type="project" value="InterPro"/>
</dbReference>
<keyword evidence="2" id="KW-0285">Flavoprotein</keyword>
<dbReference type="GO" id="GO:0008115">
    <property type="term" value="F:sarcosine oxidase activity"/>
    <property type="evidence" value="ECO:0007669"/>
    <property type="project" value="UniProtKB-EC"/>
</dbReference>
<dbReference type="InterPro" id="IPR036188">
    <property type="entry name" value="FAD/NAD-bd_sf"/>
</dbReference>
<gene>
    <name evidence="6" type="ORF">HDE69_002040</name>
</gene>
<dbReference type="InterPro" id="IPR006076">
    <property type="entry name" value="FAD-dep_OxRdtase"/>
</dbReference>
<keyword evidence="4 6" id="KW-0560">Oxidoreductase</keyword>
<dbReference type="EMBL" id="JACHCF010000004">
    <property type="protein sequence ID" value="MBB5620987.1"/>
    <property type="molecule type" value="Genomic_DNA"/>
</dbReference>
<evidence type="ECO:0000256" key="3">
    <source>
        <dbReference type="ARBA" id="ARBA00022827"/>
    </source>
</evidence>
<feature type="domain" description="FAD dependent oxidoreductase" evidence="5">
    <location>
        <begin position="5"/>
        <end position="375"/>
    </location>
</feature>
<dbReference type="SUPFAM" id="SSF51905">
    <property type="entry name" value="FAD/NAD(P)-binding domain"/>
    <property type="match status" value="1"/>
</dbReference>
<protein>
    <submittedName>
        <fullName evidence="6">Sarcosine oxidase</fullName>
        <ecNumber evidence="6">1.5.3.1</ecNumber>
    </submittedName>
</protein>
<proteinExistence type="predicted"/>
<dbReference type="EC" id="1.5.3.1" evidence="6"/>
<dbReference type="Proteomes" id="UP000537718">
    <property type="component" value="Unassembled WGS sequence"/>
</dbReference>
<dbReference type="InterPro" id="IPR045170">
    <property type="entry name" value="MTOX"/>
</dbReference>
<evidence type="ECO:0000256" key="1">
    <source>
        <dbReference type="ARBA" id="ARBA00001974"/>
    </source>
</evidence>
<evidence type="ECO:0000256" key="4">
    <source>
        <dbReference type="ARBA" id="ARBA00023002"/>
    </source>
</evidence>
<evidence type="ECO:0000256" key="2">
    <source>
        <dbReference type="ARBA" id="ARBA00022630"/>
    </source>
</evidence>
<dbReference type="AlphaFoldDB" id="A0A7W8YSQ8"/>
<dbReference type="PANTHER" id="PTHR10961:SF10">
    <property type="entry name" value="FAD DEPENDENT OXIDOREDUCTASE DOMAIN-CONTAINING PROTEIN"/>
    <property type="match status" value="1"/>
</dbReference>
<evidence type="ECO:0000259" key="5">
    <source>
        <dbReference type="Pfam" id="PF01266"/>
    </source>
</evidence>
<comment type="cofactor">
    <cofactor evidence="1">
        <name>FAD</name>
        <dbReference type="ChEBI" id="CHEBI:57692"/>
    </cofactor>
</comment>
<evidence type="ECO:0000313" key="7">
    <source>
        <dbReference type="Proteomes" id="UP000537718"/>
    </source>
</evidence>
<comment type="caution">
    <text evidence="6">The sequence shown here is derived from an EMBL/GenBank/DDBJ whole genome shotgun (WGS) entry which is preliminary data.</text>
</comment>
<evidence type="ECO:0000313" key="6">
    <source>
        <dbReference type="EMBL" id="MBB5620987.1"/>
    </source>
</evidence>
<sequence length="397" mass="44895">MKEFDIIVIGKGLVGSAAAKYLSFTNKRIAVIGPDEPSDYDKATVFASHYDQARVQRLIGKDKVWTRLNLDSVKQYYTIQEQSGIHFHNPVGCLYVNPAGRDEYLNKAAYLASQFNLDYTAYANGKELAADFNDYHFPESAQGLSEHSPSGLINPRLLLKAQLAIFEQHKGTNFKDTIIDITHHKRGYIVTSQEGHTYQAPKILLAAGSFVNFHNLAAQKLALQVKNEIILLAKVTPEQASELAKLPSLLYEIDNTITEGIYLIQPVQYPDGHYYIKMGCNLPEDIYFDRIEQVQDWFKKGNSDQFIHRLKQALLKILPHIEPLEYLTKRCIINRSVHGRPYIGETNQPGLYVASGCNGYSAMCSDAIGGVAAHLISHRKLPEHYSEKDFEIFYHQE</sequence>
<keyword evidence="3" id="KW-0274">FAD</keyword>
<reference evidence="6 7" key="1">
    <citation type="submission" date="2020-08" db="EMBL/GenBank/DDBJ databases">
        <title>Genomic Encyclopedia of Type Strains, Phase IV (KMG-V): Genome sequencing to study the core and pangenomes of soil and plant-associated prokaryotes.</title>
        <authorList>
            <person name="Whitman W."/>
        </authorList>
    </citation>
    <scope>NUCLEOTIDE SEQUENCE [LARGE SCALE GENOMIC DNA]</scope>
    <source>
        <strain evidence="6 7">MP7CTX6</strain>
    </source>
</reference>
<dbReference type="PANTHER" id="PTHR10961">
    <property type="entry name" value="PEROXISOMAL SARCOSINE OXIDASE"/>
    <property type="match status" value="1"/>
</dbReference>
<organism evidence="6 7">
    <name type="scientific">Pedobacter cryoconitis</name>
    <dbReference type="NCBI Taxonomy" id="188932"/>
    <lineage>
        <taxon>Bacteria</taxon>
        <taxon>Pseudomonadati</taxon>
        <taxon>Bacteroidota</taxon>
        <taxon>Sphingobacteriia</taxon>
        <taxon>Sphingobacteriales</taxon>
        <taxon>Sphingobacteriaceae</taxon>
        <taxon>Pedobacter</taxon>
    </lineage>
</organism>
<accession>A0A7W8YSQ8</accession>
<name>A0A7W8YSQ8_9SPHI</name>
<dbReference type="RefSeq" id="WP_183866984.1">
    <property type="nucleotide sequence ID" value="NZ_JACHCF010000004.1"/>
</dbReference>
<dbReference type="Pfam" id="PF01266">
    <property type="entry name" value="DAO"/>
    <property type="match status" value="1"/>
</dbReference>
<dbReference type="Gene3D" id="3.50.50.60">
    <property type="entry name" value="FAD/NAD(P)-binding domain"/>
    <property type="match status" value="1"/>
</dbReference>
<dbReference type="Gene3D" id="3.30.9.10">
    <property type="entry name" value="D-Amino Acid Oxidase, subunit A, domain 2"/>
    <property type="match status" value="1"/>
</dbReference>